<dbReference type="GO" id="GO:0000209">
    <property type="term" value="P:protein polyubiquitination"/>
    <property type="evidence" value="ECO:0000318"/>
    <property type="project" value="GO_Central"/>
</dbReference>
<dbReference type="OrthoDB" id="20295at2759"/>
<organism evidence="5 6">
    <name type="scientific">Trichoplax adhaerens</name>
    <name type="common">Trichoplax reptans</name>
    <dbReference type="NCBI Taxonomy" id="10228"/>
    <lineage>
        <taxon>Eukaryota</taxon>
        <taxon>Metazoa</taxon>
        <taxon>Placozoa</taxon>
        <taxon>Uniplacotomia</taxon>
        <taxon>Trichoplacea</taxon>
        <taxon>Trichoplacidae</taxon>
        <taxon>Trichoplax</taxon>
    </lineage>
</organism>
<evidence type="ECO:0000313" key="5">
    <source>
        <dbReference type="EMBL" id="EDV22846.1"/>
    </source>
</evidence>
<gene>
    <name evidence="5" type="ORF">TRIADDRAFT_58476</name>
</gene>
<dbReference type="GO" id="GO:0008270">
    <property type="term" value="F:zinc ion binding"/>
    <property type="evidence" value="ECO:0007669"/>
    <property type="project" value="UniProtKB-KW"/>
</dbReference>
<dbReference type="Pfam" id="PF04564">
    <property type="entry name" value="U-box"/>
    <property type="match status" value="1"/>
</dbReference>
<dbReference type="InterPro" id="IPR017907">
    <property type="entry name" value="Znf_RING_CS"/>
</dbReference>
<dbReference type="PANTHER" id="PTHR13492:SF2">
    <property type="entry name" value="RING FINGER PROTEIN 37"/>
    <property type="match status" value="1"/>
</dbReference>
<proteinExistence type="predicted"/>
<dbReference type="GO" id="GO:0005634">
    <property type="term" value="C:nucleus"/>
    <property type="evidence" value="ECO:0000318"/>
    <property type="project" value="GO_Central"/>
</dbReference>
<dbReference type="Proteomes" id="UP000009022">
    <property type="component" value="Unassembled WGS sequence"/>
</dbReference>
<accession>B3S2T7</accession>
<dbReference type="GO" id="GO:0031625">
    <property type="term" value="F:ubiquitin protein ligase binding"/>
    <property type="evidence" value="ECO:0000318"/>
    <property type="project" value="GO_Central"/>
</dbReference>
<dbReference type="Gene3D" id="3.30.40.10">
    <property type="entry name" value="Zinc/RING finger domain, C3HC4 (zinc finger)"/>
    <property type="match status" value="1"/>
</dbReference>
<dbReference type="SUPFAM" id="SSF57850">
    <property type="entry name" value="RING/U-box"/>
    <property type="match status" value="2"/>
</dbReference>
<feature type="domain" description="U-box" evidence="4">
    <location>
        <begin position="250"/>
        <end position="330"/>
    </location>
</feature>
<dbReference type="Pfam" id="PF19318">
    <property type="entry name" value="DUF5918"/>
    <property type="match status" value="1"/>
</dbReference>
<dbReference type="InterPro" id="IPR039847">
    <property type="entry name" value="Ubox5"/>
</dbReference>
<dbReference type="OMA" id="FKKEPMY"/>
<evidence type="ECO:0000259" key="4">
    <source>
        <dbReference type="PROSITE" id="PS51698"/>
    </source>
</evidence>
<reference evidence="5 6" key="1">
    <citation type="journal article" date="2008" name="Nature">
        <title>The Trichoplax genome and the nature of placozoans.</title>
        <authorList>
            <person name="Srivastava M."/>
            <person name="Begovic E."/>
            <person name="Chapman J."/>
            <person name="Putnam N.H."/>
            <person name="Hellsten U."/>
            <person name="Kawashima T."/>
            <person name="Kuo A."/>
            <person name="Mitros T."/>
            <person name="Salamov A."/>
            <person name="Carpenter M.L."/>
            <person name="Signorovitch A.Y."/>
            <person name="Moreno M.A."/>
            <person name="Kamm K."/>
            <person name="Grimwood J."/>
            <person name="Schmutz J."/>
            <person name="Shapiro H."/>
            <person name="Grigoriev I.V."/>
            <person name="Buss L.W."/>
            <person name="Schierwater B."/>
            <person name="Dellaporta S.L."/>
            <person name="Rokhsar D.S."/>
        </authorList>
    </citation>
    <scope>NUCLEOTIDE SEQUENCE [LARGE SCALE GENOMIC DNA]</scope>
    <source>
        <strain evidence="5 6">Grell-BS-1999</strain>
    </source>
</reference>
<dbReference type="SMART" id="SM00504">
    <property type="entry name" value="Ubox"/>
    <property type="match status" value="1"/>
</dbReference>
<dbReference type="AlphaFoldDB" id="B3S2T7"/>
<evidence type="ECO:0000256" key="2">
    <source>
        <dbReference type="ARBA" id="ARBA00022771"/>
    </source>
</evidence>
<evidence type="ECO:0000256" key="1">
    <source>
        <dbReference type="ARBA" id="ARBA00022723"/>
    </source>
</evidence>
<keyword evidence="3" id="KW-0862">Zinc</keyword>
<dbReference type="FunFam" id="3.30.40.10:FF:001424">
    <property type="entry name" value="RING finger protein 37"/>
    <property type="match status" value="1"/>
</dbReference>
<dbReference type="InterPro" id="IPR039925">
    <property type="entry name" value="RNF37_RING-Ubox"/>
</dbReference>
<dbReference type="EMBL" id="DS985248">
    <property type="protein sequence ID" value="EDV22846.1"/>
    <property type="molecule type" value="Genomic_DNA"/>
</dbReference>
<dbReference type="PhylomeDB" id="B3S2T7"/>
<keyword evidence="2" id="KW-0863">Zinc-finger</keyword>
<dbReference type="STRING" id="10228.B3S2T7"/>
<dbReference type="InterPro" id="IPR003613">
    <property type="entry name" value="Ubox_domain"/>
</dbReference>
<dbReference type="InterPro" id="IPR045696">
    <property type="entry name" value="Ubox5_N"/>
</dbReference>
<dbReference type="PROSITE" id="PS00518">
    <property type="entry name" value="ZF_RING_1"/>
    <property type="match status" value="1"/>
</dbReference>
<dbReference type="GeneID" id="6755757"/>
<name>B3S2T7_TRIAD</name>
<dbReference type="PROSITE" id="PS51698">
    <property type="entry name" value="U_BOX"/>
    <property type="match status" value="1"/>
</dbReference>
<evidence type="ECO:0000256" key="3">
    <source>
        <dbReference type="ARBA" id="ARBA00022833"/>
    </source>
</evidence>
<dbReference type="GO" id="GO:0034450">
    <property type="term" value="F:ubiquitin-ubiquitin ligase activity"/>
    <property type="evidence" value="ECO:0000318"/>
    <property type="project" value="GO_Central"/>
</dbReference>
<dbReference type="KEGG" id="tad:TRIADDRAFT_58476"/>
<dbReference type="CDD" id="cd16660">
    <property type="entry name" value="RING-Ubox_RNF37"/>
    <property type="match status" value="1"/>
</dbReference>
<dbReference type="InParanoid" id="B3S2T7"/>
<dbReference type="CTD" id="6755757"/>
<sequence>MNFCHHLLVENLTCSQICSDGYEVSNLISDNSHLKARGFLVARFVKPPVEIKFHLIVPIDIECILIDRKVGGQISSGLEIYLGKEVDQLKWAGKAFVQETPSNVVGNCVLAFINEAFIGDKEWQIANSGHNSRCHPNSNFYLRGGRALSDVQYISIKILKTSQSSLAAIRLIQIWGKPSKSCDKEMVKKMQAIRRKMEIGSNTSNITTISQSHETNLQCKLNNDDADTQGKVSVQADDQAPLTSTSQQQLVPNDFLDSITCEMMHLPVLLPSGQNVDRTTLERWIKDQSIKGKTPCDPFTGIPFTETSRPVFNTALKIRLDKYLVNFGHNLSSIGRTVGTIQSNDQEHNPFKTVKSVIANMNRARHKINDVKSTLSSGVTFDAKEYSHNSDNQINPPKCSVDSIGIKRKINGSPISSKMNLKATEIHYQDNLKRNTTNNHDPSCHLAKIRRSLSQAFSANKVFDSGIQDAKFANGITLSASNIVPNAEGSAIQNLDIISESTYDTSDDSREVLSRQTAAVEKQHLIHTCCECRFDITTFQSIFQLKCCHFICRPCLTNMVKESRGEVLCSLCGSKSSRAVITRVHQDNFTTNFS</sequence>
<dbReference type="eggNOG" id="KOG2042">
    <property type="taxonomic scope" value="Eukaryota"/>
</dbReference>
<dbReference type="InterPro" id="IPR013083">
    <property type="entry name" value="Znf_RING/FYVE/PHD"/>
</dbReference>
<dbReference type="RefSeq" id="XP_002114712.1">
    <property type="nucleotide sequence ID" value="XM_002114676.1"/>
</dbReference>
<keyword evidence="6" id="KW-1185">Reference proteome</keyword>
<evidence type="ECO:0000313" key="6">
    <source>
        <dbReference type="Proteomes" id="UP000009022"/>
    </source>
</evidence>
<dbReference type="PANTHER" id="PTHR13492">
    <property type="entry name" value="RING FINGER PROTEIN 37"/>
    <property type="match status" value="1"/>
</dbReference>
<protein>
    <recommendedName>
        <fullName evidence="4">U-box domain-containing protein</fullName>
    </recommendedName>
</protein>
<dbReference type="HOGENOM" id="CLU_038691_0_0_1"/>
<keyword evidence="1" id="KW-0479">Metal-binding</keyword>